<evidence type="ECO:0000256" key="2">
    <source>
        <dbReference type="SAM" id="Phobius"/>
    </source>
</evidence>
<feature type="compositionally biased region" description="Acidic residues" evidence="1">
    <location>
        <begin position="111"/>
        <end position="121"/>
    </location>
</feature>
<feature type="transmembrane region" description="Helical" evidence="2">
    <location>
        <begin position="35"/>
        <end position="54"/>
    </location>
</feature>
<evidence type="ECO:0000313" key="3">
    <source>
        <dbReference type="EMBL" id="ETO81711.1"/>
    </source>
</evidence>
<dbReference type="AlphaFoldDB" id="A0A081AS50"/>
<reference evidence="3 4" key="1">
    <citation type="submission" date="2013-11" db="EMBL/GenBank/DDBJ databases">
        <title>The Genome Sequence of Phytophthora parasitica P1976.</title>
        <authorList>
            <consortium name="The Broad Institute Genomics Platform"/>
            <person name="Russ C."/>
            <person name="Tyler B."/>
            <person name="Panabieres F."/>
            <person name="Shan W."/>
            <person name="Tripathy S."/>
            <person name="Grunwald N."/>
            <person name="Machado M."/>
            <person name="Johnson C.S."/>
            <person name="Walker B."/>
            <person name="Young S."/>
            <person name="Zeng Q."/>
            <person name="Gargeya S."/>
            <person name="Fitzgerald M."/>
            <person name="Haas B."/>
            <person name="Abouelleil A."/>
            <person name="Allen A.W."/>
            <person name="Alvarado L."/>
            <person name="Arachchi H.M."/>
            <person name="Berlin A.M."/>
            <person name="Chapman S.B."/>
            <person name="Gainer-Dewar J."/>
            <person name="Goldberg J."/>
            <person name="Griggs A."/>
            <person name="Gujja S."/>
            <person name="Hansen M."/>
            <person name="Howarth C."/>
            <person name="Imamovic A."/>
            <person name="Ireland A."/>
            <person name="Larimer J."/>
            <person name="McCowan C."/>
            <person name="Murphy C."/>
            <person name="Pearson M."/>
            <person name="Poon T.W."/>
            <person name="Priest M."/>
            <person name="Roberts A."/>
            <person name="Saif S."/>
            <person name="Shea T."/>
            <person name="Sisk P."/>
            <person name="Sykes S."/>
            <person name="Wortman J."/>
            <person name="Nusbaum C."/>
            <person name="Birren B."/>
        </authorList>
    </citation>
    <scope>NUCLEOTIDE SEQUENCE [LARGE SCALE GENOMIC DNA]</scope>
    <source>
        <strain evidence="3 4">P1976</strain>
    </source>
</reference>
<dbReference type="EMBL" id="ANJA01000832">
    <property type="protein sequence ID" value="ETO81711.1"/>
    <property type="molecule type" value="Genomic_DNA"/>
</dbReference>
<gene>
    <name evidence="3" type="ORF">F444_04049</name>
</gene>
<protein>
    <submittedName>
        <fullName evidence="3">Uncharacterized protein</fullName>
    </submittedName>
</protein>
<feature type="compositionally biased region" description="Basic residues" evidence="1">
    <location>
        <begin position="98"/>
        <end position="108"/>
    </location>
</feature>
<keyword evidence="2" id="KW-0812">Transmembrane</keyword>
<comment type="caution">
    <text evidence="3">The sequence shown here is derived from an EMBL/GenBank/DDBJ whole genome shotgun (WGS) entry which is preliminary data.</text>
</comment>
<proteinExistence type="predicted"/>
<keyword evidence="2" id="KW-1133">Transmembrane helix</keyword>
<keyword evidence="2" id="KW-0472">Membrane</keyword>
<accession>A0A081AS50</accession>
<feature type="region of interest" description="Disordered" evidence="1">
    <location>
        <begin position="83"/>
        <end position="136"/>
    </location>
</feature>
<evidence type="ECO:0000256" key="1">
    <source>
        <dbReference type="SAM" id="MobiDB-lite"/>
    </source>
</evidence>
<dbReference type="Proteomes" id="UP000028582">
    <property type="component" value="Unassembled WGS sequence"/>
</dbReference>
<evidence type="ECO:0000313" key="4">
    <source>
        <dbReference type="Proteomes" id="UP000028582"/>
    </source>
</evidence>
<feature type="compositionally biased region" description="Basic residues" evidence="1">
    <location>
        <begin position="125"/>
        <end position="136"/>
    </location>
</feature>
<organism evidence="3 4">
    <name type="scientific">Phytophthora nicotianae P1976</name>
    <dbReference type="NCBI Taxonomy" id="1317066"/>
    <lineage>
        <taxon>Eukaryota</taxon>
        <taxon>Sar</taxon>
        <taxon>Stramenopiles</taxon>
        <taxon>Oomycota</taxon>
        <taxon>Peronosporomycetes</taxon>
        <taxon>Peronosporales</taxon>
        <taxon>Peronosporaceae</taxon>
        <taxon>Phytophthora</taxon>
    </lineage>
</organism>
<sequence>MAPVLQQQHLAIRSLQHSYYPPRQFDLPTTAAMRLYVLVATVIGATLVATGNALDTSKVTALRGATTTADIATGGDALAERLLATNELTNEDEEERGRKRRRRRRRRRSSDDEEEDSSDDSNDNRRRRRRRFSLFD</sequence>
<name>A0A081AS50_PHYNI</name>